<sequence length="95" mass="10526">MVDVVIQVTIQVSQDQIESLGRNFSHPLAHWVKFSSEEFGVPCKFVGPCIKFSRIFATAVRFMAKGRKKVDKPIGMNVGLEGETWLGKLRGSGCV</sequence>
<gene>
    <name evidence="1" type="ORF">R1sor_004175</name>
</gene>
<dbReference type="AlphaFoldDB" id="A0ABD3H4F5"/>
<reference evidence="1 2" key="1">
    <citation type="submission" date="2024-09" db="EMBL/GenBank/DDBJ databases">
        <title>Chromosome-scale assembly of Riccia sorocarpa.</title>
        <authorList>
            <person name="Paukszto L."/>
        </authorList>
    </citation>
    <scope>NUCLEOTIDE SEQUENCE [LARGE SCALE GENOMIC DNA]</scope>
    <source>
        <strain evidence="1">LP-2024</strain>
        <tissue evidence="1">Aerial parts of the thallus</tissue>
    </source>
</reference>
<name>A0ABD3H4F5_9MARC</name>
<evidence type="ECO:0000313" key="1">
    <source>
        <dbReference type="EMBL" id="KAL3686153.1"/>
    </source>
</evidence>
<dbReference type="Proteomes" id="UP001633002">
    <property type="component" value="Unassembled WGS sequence"/>
</dbReference>
<evidence type="ECO:0000313" key="2">
    <source>
        <dbReference type="Proteomes" id="UP001633002"/>
    </source>
</evidence>
<comment type="caution">
    <text evidence="1">The sequence shown here is derived from an EMBL/GenBank/DDBJ whole genome shotgun (WGS) entry which is preliminary data.</text>
</comment>
<organism evidence="1 2">
    <name type="scientific">Riccia sorocarpa</name>
    <dbReference type="NCBI Taxonomy" id="122646"/>
    <lineage>
        <taxon>Eukaryota</taxon>
        <taxon>Viridiplantae</taxon>
        <taxon>Streptophyta</taxon>
        <taxon>Embryophyta</taxon>
        <taxon>Marchantiophyta</taxon>
        <taxon>Marchantiopsida</taxon>
        <taxon>Marchantiidae</taxon>
        <taxon>Marchantiales</taxon>
        <taxon>Ricciaceae</taxon>
        <taxon>Riccia</taxon>
    </lineage>
</organism>
<proteinExistence type="predicted"/>
<dbReference type="EMBL" id="JBJQOH010000006">
    <property type="protein sequence ID" value="KAL3686153.1"/>
    <property type="molecule type" value="Genomic_DNA"/>
</dbReference>
<keyword evidence="2" id="KW-1185">Reference proteome</keyword>
<protein>
    <submittedName>
        <fullName evidence="1">Uncharacterized protein</fullName>
    </submittedName>
</protein>
<accession>A0ABD3H4F5</accession>